<dbReference type="Proteomes" id="UP001221142">
    <property type="component" value="Unassembled WGS sequence"/>
</dbReference>
<accession>A0AAD7FS87</accession>
<name>A0AAD7FS87_9AGAR</name>
<evidence type="ECO:0000313" key="3">
    <source>
        <dbReference type="Proteomes" id="UP001221142"/>
    </source>
</evidence>
<dbReference type="EMBL" id="JARKIF010000006">
    <property type="protein sequence ID" value="KAJ7636467.1"/>
    <property type="molecule type" value="Genomic_DNA"/>
</dbReference>
<reference evidence="2" key="1">
    <citation type="submission" date="2023-03" db="EMBL/GenBank/DDBJ databases">
        <title>Massive genome expansion in bonnet fungi (Mycena s.s.) driven by repeated elements and novel gene families across ecological guilds.</title>
        <authorList>
            <consortium name="Lawrence Berkeley National Laboratory"/>
            <person name="Harder C.B."/>
            <person name="Miyauchi S."/>
            <person name="Viragh M."/>
            <person name="Kuo A."/>
            <person name="Thoen E."/>
            <person name="Andreopoulos B."/>
            <person name="Lu D."/>
            <person name="Skrede I."/>
            <person name="Drula E."/>
            <person name="Henrissat B."/>
            <person name="Morin E."/>
            <person name="Kohler A."/>
            <person name="Barry K."/>
            <person name="LaButti K."/>
            <person name="Morin E."/>
            <person name="Salamov A."/>
            <person name="Lipzen A."/>
            <person name="Mereny Z."/>
            <person name="Hegedus B."/>
            <person name="Baldrian P."/>
            <person name="Stursova M."/>
            <person name="Weitz H."/>
            <person name="Taylor A."/>
            <person name="Grigoriev I.V."/>
            <person name="Nagy L.G."/>
            <person name="Martin F."/>
            <person name="Kauserud H."/>
        </authorList>
    </citation>
    <scope>NUCLEOTIDE SEQUENCE</scope>
    <source>
        <strain evidence="2">9284</strain>
    </source>
</reference>
<evidence type="ECO:0000313" key="2">
    <source>
        <dbReference type="EMBL" id="KAJ7636467.1"/>
    </source>
</evidence>
<comment type="caution">
    <text evidence="2">The sequence shown here is derived from an EMBL/GenBank/DDBJ whole genome shotgun (WGS) entry which is preliminary data.</text>
</comment>
<proteinExistence type="predicted"/>
<feature type="region of interest" description="Disordered" evidence="1">
    <location>
        <begin position="258"/>
        <end position="284"/>
    </location>
</feature>
<protein>
    <submittedName>
        <fullName evidence="2">Uncharacterized protein</fullName>
    </submittedName>
</protein>
<organism evidence="2 3">
    <name type="scientific">Roridomyces roridus</name>
    <dbReference type="NCBI Taxonomy" id="1738132"/>
    <lineage>
        <taxon>Eukaryota</taxon>
        <taxon>Fungi</taxon>
        <taxon>Dikarya</taxon>
        <taxon>Basidiomycota</taxon>
        <taxon>Agaricomycotina</taxon>
        <taxon>Agaricomycetes</taxon>
        <taxon>Agaricomycetidae</taxon>
        <taxon>Agaricales</taxon>
        <taxon>Marasmiineae</taxon>
        <taxon>Mycenaceae</taxon>
        <taxon>Roridomyces</taxon>
    </lineage>
</organism>
<gene>
    <name evidence="2" type="ORF">FB45DRAFT_906657</name>
</gene>
<evidence type="ECO:0000256" key="1">
    <source>
        <dbReference type="SAM" id="MobiDB-lite"/>
    </source>
</evidence>
<sequence>MSTSSVTLSESRSHEIATQLAETAGLTPTDMFFDILPRRHQPLIDQWCSVADDNREIWPGVLSNLCKRFLPSLIEAYKALPIANGIHALLLTAIVANSYFRDFMGLGLAPDLLAFYARQLRMNNTWSRSNPDNFRASLEMLKHLLYYARKFRRADPLSPSTELALAKWLGRQGLRSMEAAKIKIVRARWQAYDERMEHAINCHRDNADLCFALQAFILTPQADPFRLLVTTTHLERTYIGSGISAAGRTPVLSLLPLSPASSRPESCGSSETRRPNPTPNVNLNLNLNQRWTVPRPRRVPVPAA</sequence>
<dbReference type="AlphaFoldDB" id="A0AAD7FS87"/>
<keyword evidence="3" id="KW-1185">Reference proteome</keyword>